<feature type="domain" description="CWH43-like N-terminal" evidence="6">
    <location>
        <begin position="11"/>
        <end position="234"/>
    </location>
</feature>
<keyword evidence="4 5" id="KW-0472">Membrane</keyword>
<dbReference type="EMBL" id="CP063135">
    <property type="protein sequence ID" value="QOU20170.1"/>
    <property type="molecule type" value="Genomic_DNA"/>
</dbReference>
<dbReference type="InterPro" id="IPR050911">
    <property type="entry name" value="DRAM/TMEM150_Autophagy_Mod"/>
</dbReference>
<proteinExistence type="predicted"/>
<dbReference type="PANTHER" id="PTHR21324:SF2">
    <property type="entry name" value="EG:22E5.9 PROTEIN"/>
    <property type="match status" value="1"/>
</dbReference>
<dbReference type="GO" id="GO:0012505">
    <property type="term" value="C:endomembrane system"/>
    <property type="evidence" value="ECO:0007669"/>
    <property type="project" value="UniProtKB-SubCell"/>
</dbReference>
<dbReference type="KEGG" id="bbrx:BRETT_004822"/>
<evidence type="ECO:0000259" key="6">
    <source>
        <dbReference type="Pfam" id="PF10277"/>
    </source>
</evidence>
<evidence type="ECO:0000256" key="3">
    <source>
        <dbReference type="ARBA" id="ARBA00022989"/>
    </source>
</evidence>
<feature type="transmembrane region" description="Helical" evidence="5">
    <location>
        <begin position="136"/>
        <end position="158"/>
    </location>
</feature>
<dbReference type="OrthoDB" id="10032492at2759"/>
<feature type="transmembrane region" description="Helical" evidence="5">
    <location>
        <begin position="65"/>
        <end position="83"/>
    </location>
</feature>
<dbReference type="Proteomes" id="UP000663131">
    <property type="component" value="Chromosome 7"/>
</dbReference>
<dbReference type="Proteomes" id="UP000568158">
    <property type="component" value="Unassembled WGS sequence"/>
</dbReference>
<dbReference type="AlphaFoldDB" id="A0A8H6B692"/>
<reference evidence="8" key="3">
    <citation type="journal article" name="BMC Genomics">
        <title>New genome assemblies reveal patterns of domestication and adaptation across Brettanomyces (Dekkera) species.</title>
        <authorList>
            <person name="Roach M.J."/>
            <person name="Borneman A.R."/>
        </authorList>
    </citation>
    <scope>NUCLEOTIDE SEQUENCE</scope>
    <source>
        <strain evidence="8">UCD 2041</strain>
    </source>
</reference>
<dbReference type="RefSeq" id="XP_041136663.1">
    <property type="nucleotide sequence ID" value="XM_041283311.1"/>
</dbReference>
<dbReference type="GeneID" id="64576745"/>
<reference evidence="7 9" key="1">
    <citation type="journal article" date="2020" name="Appl. Microbiol. Biotechnol.">
        <title>Targeted gene deletion in Brettanomyces bruxellensis with an expression-free CRISPR-Cas9 system.</title>
        <authorList>
            <person name="Varela C."/>
            <person name="Bartel C."/>
            <person name="Onetto C."/>
            <person name="Borneman A."/>
        </authorList>
    </citation>
    <scope>NUCLEOTIDE SEQUENCE [LARGE SCALE GENOMIC DNA]</scope>
    <source>
        <strain evidence="7 9">AWRI1613</strain>
    </source>
</reference>
<keyword evidence="3 5" id="KW-1133">Transmembrane helix</keyword>
<feature type="transmembrane region" description="Helical" evidence="5">
    <location>
        <begin position="170"/>
        <end position="194"/>
    </location>
</feature>
<reference evidence="8" key="2">
    <citation type="submission" date="2020-10" db="EMBL/GenBank/DDBJ databases">
        <authorList>
            <person name="Palmer J.M."/>
        </authorList>
    </citation>
    <scope>NUCLEOTIDE SEQUENCE</scope>
    <source>
        <strain evidence="8">UCD 2041</strain>
    </source>
</reference>
<comment type="subcellular location">
    <subcellularLocation>
        <location evidence="1">Endomembrane system</location>
        <topology evidence="1">Multi-pass membrane protein</topology>
    </subcellularLocation>
</comment>
<feature type="transmembrane region" description="Helical" evidence="5">
    <location>
        <begin position="103"/>
        <end position="124"/>
    </location>
</feature>
<evidence type="ECO:0000256" key="2">
    <source>
        <dbReference type="ARBA" id="ARBA00022692"/>
    </source>
</evidence>
<evidence type="ECO:0000313" key="7">
    <source>
        <dbReference type="EMBL" id="KAF6005985.1"/>
    </source>
</evidence>
<keyword evidence="2 5" id="KW-0812">Transmembrane</keyword>
<accession>A0A8H6B692</accession>
<dbReference type="InterPro" id="IPR019402">
    <property type="entry name" value="CWH43_N"/>
</dbReference>
<dbReference type="OMA" id="YRSQHRI"/>
<dbReference type="Pfam" id="PF10277">
    <property type="entry name" value="Frag1"/>
    <property type="match status" value="1"/>
</dbReference>
<evidence type="ECO:0000313" key="9">
    <source>
        <dbReference type="Proteomes" id="UP000568158"/>
    </source>
</evidence>
<evidence type="ECO:0000313" key="8">
    <source>
        <dbReference type="EMBL" id="QOU20170.1"/>
    </source>
</evidence>
<feature type="transmembrane region" description="Helical" evidence="5">
    <location>
        <begin position="214"/>
        <end position="235"/>
    </location>
</feature>
<name>A0A8H6B692_DEKBR</name>
<dbReference type="PANTHER" id="PTHR21324">
    <property type="entry name" value="FASTING-INDUCIBLE INTEGRAL MEMBRANE PROTEIN TM6P1-RELATED"/>
    <property type="match status" value="1"/>
</dbReference>
<protein>
    <recommendedName>
        <fullName evidence="6">CWH43-like N-terminal domain-containing protein</fullName>
    </recommendedName>
</protein>
<evidence type="ECO:0000256" key="1">
    <source>
        <dbReference type="ARBA" id="ARBA00004127"/>
    </source>
</evidence>
<evidence type="ECO:0000256" key="4">
    <source>
        <dbReference type="ARBA" id="ARBA00023136"/>
    </source>
</evidence>
<dbReference type="EMBL" id="JABCYN010000056">
    <property type="protein sequence ID" value="KAF6005985.1"/>
    <property type="molecule type" value="Genomic_DNA"/>
</dbReference>
<sequence>MGLPDIKPKYAWILPLVACFWWWAMLIGLLVSWIVSGRQPYYTDYANMSRWIIYLSDVAATDRQPVFICGSALMGVFGVWATYEEYRLRGEKANYLLPYFNRITKCLQFCLVIAMSLSSFFILMVSCFKVTTHTQIHVLFLALFIGFDVVFAIIDLILKLIYNYHYRERYFAICFGITLIWTLCTVAAISFYGIFILVANDQGNASYFYGYSGVMEWTACFLYGLVFFILAVDLTRPKVGMKFRKHRINTSSSAGTTLTGVSDGLQFPEMAQTML</sequence>
<feature type="transmembrane region" description="Helical" evidence="5">
    <location>
        <begin position="12"/>
        <end position="35"/>
    </location>
</feature>
<organism evidence="7 9">
    <name type="scientific">Dekkera bruxellensis</name>
    <name type="common">Brettanomyces custersii</name>
    <dbReference type="NCBI Taxonomy" id="5007"/>
    <lineage>
        <taxon>Eukaryota</taxon>
        <taxon>Fungi</taxon>
        <taxon>Dikarya</taxon>
        <taxon>Ascomycota</taxon>
        <taxon>Saccharomycotina</taxon>
        <taxon>Pichiomycetes</taxon>
        <taxon>Pichiales</taxon>
        <taxon>Pichiaceae</taxon>
        <taxon>Brettanomyces</taxon>
    </lineage>
</organism>
<gene>
    <name evidence="8" type="ORF">BRETT_004822</name>
    <name evidence="7" type="ORF">HII12_005208</name>
</gene>
<dbReference type="GO" id="GO:0005886">
    <property type="term" value="C:plasma membrane"/>
    <property type="evidence" value="ECO:0007669"/>
    <property type="project" value="TreeGrafter"/>
</dbReference>
<evidence type="ECO:0000256" key="5">
    <source>
        <dbReference type="SAM" id="Phobius"/>
    </source>
</evidence>